<sequence length="93" mass="11137">MRNEQFSAFDLVILSILNLYWWPLDEPYEENQLCQYQLIGLLIGSYSTIYEVQNLERLDWHIDKVKVNFSLIHSTHQRLSILRIDYLQMSSEG</sequence>
<protein>
    <submittedName>
        <fullName evidence="2">Uncharacterized protein</fullName>
    </submittedName>
</protein>
<evidence type="ECO:0000313" key="2">
    <source>
        <dbReference type="EMBL" id="RWR89810.1"/>
    </source>
</evidence>
<comment type="caution">
    <text evidence="2">The sequence shown here is derived from an EMBL/GenBank/DDBJ whole genome shotgun (WGS) entry which is preliminary data.</text>
</comment>
<feature type="signal peptide" evidence="1">
    <location>
        <begin position="1"/>
        <end position="27"/>
    </location>
</feature>
<accession>A0A3S3MU42</accession>
<dbReference type="AlphaFoldDB" id="A0A3S3MU42"/>
<keyword evidence="3" id="KW-1185">Reference proteome</keyword>
<proteinExistence type="predicted"/>
<reference evidence="2 3" key="1">
    <citation type="journal article" date="2019" name="Nat. Plants">
        <title>Stout camphor tree genome fills gaps in understanding of flowering plant genome evolution.</title>
        <authorList>
            <person name="Chaw S.M."/>
            <person name="Liu Y.C."/>
            <person name="Wu Y.W."/>
            <person name="Wang H.Y."/>
            <person name="Lin C.I."/>
            <person name="Wu C.S."/>
            <person name="Ke H.M."/>
            <person name="Chang L.Y."/>
            <person name="Hsu C.Y."/>
            <person name="Yang H.T."/>
            <person name="Sudianto E."/>
            <person name="Hsu M.H."/>
            <person name="Wu K.P."/>
            <person name="Wang L.N."/>
            <person name="Leebens-Mack J.H."/>
            <person name="Tsai I.J."/>
        </authorList>
    </citation>
    <scope>NUCLEOTIDE SEQUENCE [LARGE SCALE GENOMIC DNA]</scope>
    <source>
        <strain evidence="3">cv. Chaw 1501</strain>
        <tissue evidence="2">Young leaves</tissue>
    </source>
</reference>
<name>A0A3S3MU42_9MAGN</name>
<dbReference type="EMBL" id="QPKB01000007">
    <property type="protein sequence ID" value="RWR89810.1"/>
    <property type="molecule type" value="Genomic_DNA"/>
</dbReference>
<organism evidence="2 3">
    <name type="scientific">Cinnamomum micranthum f. kanehirae</name>
    <dbReference type="NCBI Taxonomy" id="337451"/>
    <lineage>
        <taxon>Eukaryota</taxon>
        <taxon>Viridiplantae</taxon>
        <taxon>Streptophyta</taxon>
        <taxon>Embryophyta</taxon>
        <taxon>Tracheophyta</taxon>
        <taxon>Spermatophyta</taxon>
        <taxon>Magnoliopsida</taxon>
        <taxon>Magnoliidae</taxon>
        <taxon>Laurales</taxon>
        <taxon>Lauraceae</taxon>
        <taxon>Cinnamomum</taxon>
    </lineage>
</organism>
<keyword evidence="1" id="KW-0732">Signal</keyword>
<gene>
    <name evidence="2" type="ORF">CKAN_01888100</name>
</gene>
<evidence type="ECO:0000256" key="1">
    <source>
        <dbReference type="SAM" id="SignalP"/>
    </source>
</evidence>
<feature type="chain" id="PRO_5018635999" evidence="1">
    <location>
        <begin position="28"/>
        <end position="93"/>
    </location>
</feature>
<dbReference type="Proteomes" id="UP000283530">
    <property type="component" value="Unassembled WGS sequence"/>
</dbReference>
<evidence type="ECO:0000313" key="3">
    <source>
        <dbReference type="Proteomes" id="UP000283530"/>
    </source>
</evidence>